<gene>
    <name evidence="2" type="ORF">EMPS_07481</name>
</gene>
<sequence>MKSLALIVLAAIFIGLAGAAAVATPESEACAVCTQLLVCPKCPAGYYCQENDCSCTARCVKGIPPK</sequence>
<proteinExistence type="predicted"/>
<evidence type="ECO:0000256" key="1">
    <source>
        <dbReference type="SAM" id="SignalP"/>
    </source>
</evidence>
<organism evidence="2 3">
    <name type="scientific">Entomortierella parvispora</name>
    <dbReference type="NCBI Taxonomy" id="205924"/>
    <lineage>
        <taxon>Eukaryota</taxon>
        <taxon>Fungi</taxon>
        <taxon>Fungi incertae sedis</taxon>
        <taxon>Mucoromycota</taxon>
        <taxon>Mortierellomycotina</taxon>
        <taxon>Mortierellomycetes</taxon>
        <taxon>Mortierellales</taxon>
        <taxon>Mortierellaceae</taxon>
        <taxon>Entomortierella</taxon>
    </lineage>
</organism>
<dbReference type="EMBL" id="BQFW01000010">
    <property type="protein sequence ID" value="GJJ75123.1"/>
    <property type="molecule type" value="Genomic_DNA"/>
</dbReference>
<dbReference type="AlphaFoldDB" id="A0A9P3HF00"/>
<protein>
    <submittedName>
        <fullName evidence="2">Uncharacterized protein</fullName>
    </submittedName>
</protein>
<name>A0A9P3HF00_9FUNG</name>
<feature type="signal peptide" evidence="1">
    <location>
        <begin position="1"/>
        <end position="19"/>
    </location>
</feature>
<dbReference type="OrthoDB" id="2430594at2759"/>
<keyword evidence="3" id="KW-1185">Reference proteome</keyword>
<comment type="caution">
    <text evidence="2">The sequence shown here is derived from an EMBL/GenBank/DDBJ whole genome shotgun (WGS) entry which is preliminary data.</text>
</comment>
<keyword evidence="1" id="KW-0732">Signal</keyword>
<reference evidence="2" key="1">
    <citation type="submission" date="2021-11" db="EMBL/GenBank/DDBJ databases">
        <authorList>
            <person name="Herlambang A."/>
            <person name="Guo Y."/>
            <person name="Takashima Y."/>
            <person name="Nishizawa T."/>
        </authorList>
    </citation>
    <scope>NUCLEOTIDE SEQUENCE</scope>
    <source>
        <strain evidence="2">E1425</strain>
    </source>
</reference>
<accession>A0A9P3HF00</accession>
<feature type="chain" id="PRO_5040145093" evidence="1">
    <location>
        <begin position="20"/>
        <end position="66"/>
    </location>
</feature>
<evidence type="ECO:0000313" key="3">
    <source>
        <dbReference type="Proteomes" id="UP000827284"/>
    </source>
</evidence>
<dbReference type="Proteomes" id="UP000827284">
    <property type="component" value="Unassembled WGS sequence"/>
</dbReference>
<reference evidence="2" key="2">
    <citation type="journal article" date="2022" name="Microbiol. Resour. Announc.">
        <title>Whole-Genome Sequence of Entomortierella parvispora E1425, a Mucoromycotan Fungus Associated with Burkholderiaceae-Related Endosymbiotic Bacteria.</title>
        <authorList>
            <person name="Herlambang A."/>
            <person name="Guo Y."/>
            <person name="Takashima Y."/>
            <person name="Narisawa K."/>
            <person name="Ohta H."/>
            <person name="Nishizawa T."/>
        </authorList>
    </citation>
    <scope>NUCLEOTIDE SEQUENCE</scope>
    <source>
        <strain evidence="2">E1425</strain>
    </source>
</reference>
<evidence type="ECO:0000313" key="2">
    <source>
        <dbReference type="EMBL" id="GJJ75123.1"/>
    </source>
</evidence>